<evidence type="ECO:0000259" key="4">
    <source>
        <dbReference type="SMART" id="SM00382"/>
    </source>
</evidence>
<evidence type="ECO:0000313" key="6">
    <source>
        <dbReference type="Proteomes" id="UP001054902"/>
    </source>
</evidence>
<evidence type="ECO:0000256" key="3">
    <source>
        <dbReference type="SAM" id="MobiDB-lite"/>
    </source>
</evidence>
<dbReference type="PANTHER" id="PTHR23077:SF27">
    <property type="entry name" value="ATPASE FAMILY GENE 2 PROTEIN HOMOLOG A"/>
    <property type="match status" value="1"/>
</dbReference>
<feature type="region of interest" description="Disordered" evidence="3">
    <location>
        <begin position="569"/>
        <end position="588"/>
    </location>
</feature>
<dbReference type="GO" id="GO:0005524">
    <property type="term" value="F:ATP binding"/>
    <property type="evidence" value="ECO:0007669"/>
    <property type="project" value="UniProtKB-KW"/>
</dbReference>
<dbReference type="InterPro" id="IPR050168">
    <property type="entry name" value="AAA_ATPase_domain"/>
</dbReference>
<keyword evidence="6" id="KW-1185">Reference proteome</keyword>
<name>A0AAD3H6U0_9STRA</name>
<dbReference type="AlphaFoldDB" id="A0AAD3H6U0"/>
<dbReference type="InterPro" id="IPR003959">
    <property type="entry name" value="ATPase_AAA_core"/>
</dbReference>
<dbReference type="PANTHER" id="PTHR23077">
    <property type="entry name" value="AAA-FAMILY ATPASE"/>
    <property type="match status" value="1"/>
</dbReference>
<feature type="compositionally biased region" description="Basic and acidic residues" evidence="3">
    <location>
        <begin position="569"/>
        <end position="581"/>
    </location>
</feature>
<sequence length="883" mass="96388">MQPPQHRIPIISDGNSSQIPISLIQVSPIIVEGSSTSSCSSTIHEELSAPVVKLYLKEICQEKLRVLWNTSKSKRYVGKNLTQTIQSGLVYPNHAEFIERINQMNIELQSEEISEDLFPVLYLPSSNPLNAEGVPCILRAYTVPIFMKGEVQLQQDSLYISDTTLVQISAPILASRIDFIASKLGIATVVKDFAYFPPSFIKHELSGEYDVRRKYVDPSILLYYEKETVNELTIRMQMLLDQQVMVGSTSGSLSLWKEQKQRNLRIKSVLGKLNIGSDCNTKQGSLKIGMEKMSLDNGHELISEGALTVHNPIKAFGKTSLVASIATQTLKCDAVHMIHAPFLFSKYGASGADAALESLLHSLVISAAIKGMAKGRIGSICIILDNLECFVPPTMGGGKNDGDPAIPALNAIHAYLSKLVNMLKNNMFPFPTKNPLYNINDTTNDGCVIAVNVCLVGVVTCEDDGGRKGAGNELMGTVLETLGESRCRVRSPNVEGSYNICCQLFGKYNIDLTQEARDELPFVLSSLQNPKISTYESIVRKSLQLQSETSSIITLQQLKDIVSSSQRDKSSILSSSKEKPSTSRNVFASVGGNTDAKKALLDALALEKQKRCILERFGLSPPNGVLLFGPPGTGKTLLAKATAQLMQADSTNDIGEGKIGKGLFLSLSASDIVRAEVGKSEKLVTSAFQSAMENAPSVIFIDEFQALFTSRDGGSGSSRLASTLLQCMDDIAKWTSVDKSVAKNQNSLDLNSNRVVVLAATNTPWMVDKAFLRTGRFDRVVHVGLPNEIERKSILKVHIERMKLHESTSIEEICSILVSLTTGFSGADIAALTRSAAVRCLNDRTADNALGVQTKHFQAARQFDVTEPSSNKELVSRLQKWKP</sequence>
<protein>
    <recommendedName>
        <fullName evidence="4">AAA+ ATPase domain-containing protein</fullName>
    </recommendedName>
</protein>
<keyword evidence="2" id="KW-0067">ATP-binding</keyword>
<keyword evidence="1" id="KW-0547">Nucleotide-binding</keyword>
<dbReference type="SUPFAM" id="SSF52540">
    <property type="entry name" value="P-loop containing nucleoside triphosphate hydrolases"/>
    <property type="match status" value="1"/>
</dbReference>
<dbReference type="InterPro" id="IPR003593">
    <property type="entry name" value="AAA+_ATPase"/>
</dbReference>
<organism evidence="5 6">
    <name type="scientific">Chaetoceros tenuissimus</name>
    <dbReference type="NCBI Taxonomy" id="426638"/>
    <lineage>
        <taxon>Eukaryota</taxon>
        <taxon>Sar</taxon>
        <taxon>Stramenopiles</taxon>
        <taxon>Ochrophyta</taxon>
        <taxon>Bacillariophyta</taxon>
        <taxon>Coscinodiscophyceae</taxon>
        <taxon>Chaetocerotophycidae</taxon>
        <taxon>Chaetocerotales</taxon>
        <taxon>Chaetocerotaceae</taxon>
        <taxon>Chaetoceros</taxon>
    </lineage>
</organism>
<dbReference type="EMBL" id="BLLK01000045">
    <property type="protein sequence ID" value="GFH52396.1"/>
    <property type="molecule type" value="Genomic_DNA"/>
</dbReference>
<dbReference type="InterPro" id="IPR041569">
    <property type="entry name" value="AAA_lid_3"/>
</dbReference>
<dbReference type="InterPro" id="IPR003960">
    <property type="entry name" value="ATPase_AAA_CS"/>
</dbReference>
<reference evidence="5 6" key="1">
    <citation type="journal article" date="2021" name="Sci. Rep.">
        <title>The genome of the diatom Chaetoceros tenuissimus carries an ancient integrated fragment of an extant virus.</title>
        <authorList>
            <person name="Hongo Y."/>
            <person name="Kimura K."/>
            <person name="Takaki Y."/>
            <person name="Yoshida Y."/>
            <person name="Baba S."/>
            <person name="Kobayashi G."/>
            <person name="Nagasaki K."/>
            <person name="Hano T."/>
            <person name="Tomaru Y."/>
        </authorList>
    </citation>
    <scope>NUCLEOTIDE SEQUENCE [LARGE SCALE GENOMIC DNA]</scope>
    <source>
        <strain evidence="5 6">NIES-3715</strain>
    </source>
</reference>
<dbReference type="InterPro" id="IPR027417">
    <property type="entry name" value="P-loop_NTPase"/>
</dbReference>
<dbReference type="GO" id="GO:0016887">
    <property type="term" value="F:ATP hydrolysis activity"/>
    <property type="evidence" value="ECO:0007669"/>
    <property type="project" value="InterPro"/>
</dbReference>
<dbReference type="Gene3D" id="1.10.8.60">
    <property type="match status" value="1"/>
</dbReference>
<evidence type="ECO:0000313" key="5">
    <source>
        <dbReference type="EMBL" id="GFH52396.1"/>
    </source>
</evidence>
<gene>
    <name evidence="5" type="ORF">CTEN210_08872</name>
</gene>
<dbReference type="SMART" id="SM00382">
    <property type="entry name" value="AAA"/>
    <property type="match status" value="1"/>
</dbReference>
<accession>A0AAD3H6U0</accession>
<comment type="caution">
    <text evidence="5">The sequence shown here is derived from an EMBL/GenBank/DDBJ whole genome shotgun (WGS) entry which is preliminary data.</text>
</comment>
<dbReference type="Pfam" id="PF17862">
    <property type="entry name" value="AAA_lid_3"/>
    <property type="match status" value="1"/>
</dbReference>
<evidence type="ECO:0000256" key="1">
    <source>
        <dbReference type="ARBA" id="ARBA00022741"/>
    </source>
</evidence>
<dbReference type="PROSITE" id="PS00674">
    <property type="entry name" value="AAA"/>
    <property type="match status" value="1"/>
</dbReference>
<feature type="domain" description="AAA+ ATPase" evidence="4">
    <location>
        <begin position="621"/>
        <end position="787"/>
    </location>
</feature>
<dbReference type="GO" id="GO:0005737">
    <property type="term" value="C:cytoplasm"/>
    <property type="evidence" value="ECO:0007669"/>
    <property type="project" value="TreeGrafter"/>
</dbReference>
<dbReference type="Pfam" id="PF00004">
    <property type="entry name" value="AAA"/>
    <property type="match status" value="1"/>
</dbReference>
<proteinExistence type="predicted"/>
<dbReference type="Gene3D" id="3.40.50.300">
    <property type="entry name" value="P-loop containing nucleotide triphosphate hydrolases"/>
    <property type="match status" value="1"/>
</dbReference>
<dbReference type="Proteomes" id="UP001054902">
    <property type="component" value="Unassembled WGS sequence"/>
</dbReference>
<evidence type="ECO:0000256" key="2">
    <source>
        <dbReference type="ARBA" id="ARBA00022840"/>
    </source>
</evidence>